<accession>A0A2P4QLZ5</accession>
<gene>
    <name evidence="1" type="ORF">GLOIN_2v1870465</name>
</gene>
<dbReference type="EMBL" id="AUPC02000031">
    <property type="protein sequence ID" value="POG78677.1"/>
    <property type="molecule type" value="Genomic_DNA"/>
</dbReference>
<evidence type="ECO:0000313" key="1">
    <source>
        <dbReference type="EMBL" id="POG78677.1"/>
    </source>
</evidence>
<dbReference type="AlphaFoldDB" id="A0A2P4QLZ5"/>
<sequence length="122" mass="14336">MCLKYFNNSVSRVIKKRAEGHVIKPFETLRNIRAKNDLVMNMSLEEKVDEVYNARIEAIDNLVVERDDLDCLERKKKYLIVEHKQIKEKVGGKREKNNTIKTSEKVEALIFNFINLEIKVVD</sequence>
<evidence type="ECO:0000313" key="2">
    <source>
        <dbReference type="Proteomes" id="UP000018888"/>
    </source>
</evidence>
<reference evidence="1 2" key="2">
    <citation type="journal article" date="2018" name="New Phytol.">
        <title>High intraspecific genome diversity in the model arbuscular mycorrhizal symbiont Rhizophagus irregularis.</title>
        <authorList>
            <person name="Chen E.C.H."/>
            <person name="Morin E."/>
            <person name="Beaudet D."/>
            <person name="Noel J."/>
            <person name="Yildirir G."/>
            <person name="Ndikumana S."/>
            <person name="Charron P."/>
            <person name="St-Onge C."/>
            <person name="Giorgi J."/>
            <person name="Kruger M."/>
            <person name="Marton T."/>
            <person name="Ropars J."/>
            <person name="Grigoriev I.V."/>
            <person name="Hainaut M."/>
            <person name="Henrissat B."/>
            <person name="Roux C."/>
            <person name="Martin F."/>
            <person name="Corradi N."/>
        </authorList>
    </citation>
    <scope>NUCLEOTIDE SEQUENCE [LARGE SCALE GENOMIC DNA]</scope>
    <source>
        <strain evidence="1 2">DAOM 197198</strain>
    </source>
</reference>
<reference evidence="1 2" key="1">
    <citation type="journal article" date="2013" name="Proc. Natl. Acad. Sci. U.S.A.">
        <title>Genome of an arbuscular mycorrhizal fungus provides insight into the oldest plant symbiosis.</title>
        <authorList>
            <person name="Tisserant E."/>
            <person name="Malbreil M."/>
            <person name="Kuo A."/>
            <person name="Kohler A."/>
            <person name="Symeonidi A."/>
            <person name="Balestrini R."/>
            <person name="Charron P."/>
            <person name="Duensing N."/>
            <person name="Frei Dit Frey N."/>
            <person name="Gianinazzi-Pearson V."/>
            <person name="Gilbert L.B."/>
            <person name="Handa Y."/>
            <person name="Herr J.R."/>
            <person name="Hijri M."/>
            <person name="Koul R."/>
            <person name="Kawaguchi M."/>
            <person name="Krajinski F."/>
            <person name="Lammers P.J."/>
            <person name="Masclaux F.G."/>
            <person name="Murat C."/>
            <person name="Morin E."/>
            <person name="Ndikumana S."/>
            <person name="Pagni M."/>
            <person name="Petitpierre D."/>
            <person name="Requena N."/>
            <person name="Rosikiewicz P."/>
            <person name="Riley R."/>
            <person name="Saito K."/>
            <person name="San Clemente H."/>
            <person name="Shapiro H."/>
            <person name="van Tuinen D."/>
            <person name="Becard G."/>
            <person name="Bonfante P."/>
            <person name="Paszkowski U."/>
            <person name="Shachar-Hill Y.Y."/>
            <person name="Tuskan G.A."/>
            <person name="Young P.W."/>
            <person name="Sanders I.R."/>
            <person name="Henrissat B."/>
            <person name="Rensing S.A."/>
            <person name="Grigoriev I.V."/>
            <person name="Corradi N."/>
            <person name="Roux C."/>
            <person name="Martin F."/>
        </authorList>
    </citation>
    <scope>NUCLEOTIDE SEQUENCE [LARGE SCALE GENOMIC DNA]</scope>
    <source>
        <strain evidence="1 2">DAOM 197198</strain>
    </source>
</reference>
<comment type="caution">
    <text evidence="1">The sequence shown here is derived from an EMBL/GenBank/DDBJ whole genome shotgun (WGS) entry which is preliminary data.</text>
</comment>
<keyword evidence="2" id="KW-1185">Reference proteome</keyword>
<proteinExistence type="predicted"/>
<organism evidence="1 2">
    <name type="scientific">Rhizophagus irregularis (strain DAOM 181602 / DAOM 197198 / MUCL 43194)</name>
    <name type="common">Arbuscular mycorrhizal fungus</name>
    <name type="synonym">Glomus intraradices</name>
    <dbReference type="NCBI Taxonomy" id="747089"/>
    <lineage>
        <taxon>Eukaryota</taxon>
        <taxon>Fungi</taxon>
        <taxon>Fungi incertae sedis</taxon>
        <taxon>Mucoromycota</taxon>
        <taxon>Glomeromycotina</taxon>
        <taxon>Glomeromycetes</taxon>
        <taxon>Glomerales</taxon>
        <taxon>Glomeraceae</taxon>
        <taxon>Rhizophagus</taxon>
    </lineage>
</organism>
<protein>
    <submittedName>
        <fullName evidence="1">Uncharacterized protein</fullName>
    </submittedName>
</protein>
<dbReference type="Proteomes" id="UP000018888">
    <property type="component" value="Unassembled WGS sequence"/>
</dbReference>
<name>A0A2P4QLZ5_RHIID</name>